<feature type="coiled-coil region" evidence="1">
    <location>
        <begin position="283"/>
        <end position="336"/>
    </location>
</feature>
<name>A0A975BBR1_9BACT</name>
<dbReference type="KEGG" id="dli:dnl_48170"/>
<evidence type="ECO:0000256" key="1">
    <source>
        <dbReference type="SAM" id="Coils"/>
    </source>
</evidence>
<evidence type="ECO:0000313" key="4">
    <source>
        <dbReference type="Proteomes" id="UP000663720"/>
    </source>
</evidence>
<dbReference type="PANTHER" id="PTHR43681:SF1">
    <property type="entry name" value="SARCALUMENIN"/>
    <property type="match status" value="1"/>
</dbReference>
<keyword evidence="1" id="KW-0175">Coiled coil</keyword>
<dbReference type="Gene3D" id="3.40.50.300">
    <property type="entry name" value="P-loop containing nucleotide triphosphate hydrolases"/>
    <property type="match status" value="1"/>
</dbReference>
<dbReference type="InterPro" id="IPR051943">
    <property type="entry name" value="TRAFAC_Dynamin-like_GTPase"/>
</dbReference>
<dbReference type="InterPro" id="IPR045063">
    <property type="entry name" value="Dynamin_N"/>
</dbReference>
<sequence length="760" mass="87749">MPELNIAEISESLPESLKEEWYRLVSETIENNKKLLVCLLGTFSVGKSSLINMLINKDILPRALNETTTLPTFVEYCPKLEMRLTDSSGNIQHTDIETFQKAIVSKGEPGSFAALGIPESWLEEIFLVDLPGTGSTEKAKADFTKAQIKTADVIIYMIFPRGLSQDDLHLLKYIQGLGKKIIILAAQWDRVEQAGENKEQIPDLQEWEKTIHEYTGIQTSIIPSSKTGIGREKILEILSDLGRKHQEIRINRFHAMAVPLLNRAIEIFEQEKRFLNSEISEKAQSLRTEIKEKHELLLKLRKEMHSQESAARQNMKDEIEELKADITEKLKHKLEEFKTELLENPGKHEWEFFITGSNQYADQLTGEAALQFRQVYKKFGEPPVIDEEFKPLHFQFPRPRSFDSDNILYESQLKYLGDQIDSLVHEVAQGRQNLPDTIDKTKQKELTAQIQALHRDIQQIENTTVPVIQQETARSNMGRFIGRIIGEAADIGLMFIAPEMIGTKIASYVGKSSKILKIPVSASKTAEIVSKGVKALQVTHQGMLYARNKIEKTPTEHVIEKTQILEKLCLGYWGERIGGFLDPKSKTVWTPDPEFLHQKNNALIEYQVQLHNVQREFVETQREIDEKEMTQFQINSREKQLERLKNEKQELERKISIQKQEDQKKAEKQFHDSIKRMADQAVSSFIYTFDKKTYHMLNLLNETFKNYWQEEIKKAMDEHEAQLYSLEKSLKMVPDERRKKYENIAIKLNALKNQISAVKN</sequence>
<dbReference type="RefSeq" id="WP_207688374.1">
    <property type="nucleotide sequence ID" value="NZ_CP061799.1"/>
</dbReference>
<keyword evidence="4" id="KW-1185">Reference proteome</keyword>
<evidence type="ECO:0000313" key="3">
    <source>
        <dbReference type="EMBL" id="QTA82442.1"/>
    </source>
</evidence>
<dbReference type="EMBL" id="CP061799">
    <property type="protein sequence ID" value="QTA82442.1"/>
    <property type="molecule type" value="Genomic_DNA"/>
</dbReference>
<dbReference type="SUPFAM" id="SSF52540">
    <property type="entry name" value="P-loop containing nucleoside triphosphate hydrolases"/>
    <property type="match status" value="1"/>
</dbReference>
<dbReference type="PANTHER" id="PTHR43681">
    <property type="entry name" value="TRANSMEMBRANE GTPASE FZO"/>
    <property type="match status" value="1"/>
</dbReference>
<proteinExistence type="predicted"/>
<accession>A0A975BBR1</accession>
<feature type="coiled-coil region" evidence="1">
    <location>
        <begin position="596"/>
        <end position="661"/>
    </location>
</feature>
<protein>
    <submittedName>
        <fullName evidence="3">Dynamin domain-containing protein</fullName>
    </submittedName>
</protein>
<feature type="domain" description="Dynamin N-terminal" evidence="2">
    <location>
        <begin position="37"/>
        <end position="158"/>
    </location>
</feature>
<dbReference type="AlphaFoldDB" id="A0A975BBR1"/>
<organism evidence="3 4">
    <name type="scientific">Desulfonema limicola</name>
    <dbReference type="NCBI Taxonomy" id="45656"/>
    <lineage>
        <taxon>Bacteria</taxon>
        <taxon>Pseudomonadati</taxon>
        <taxon>Thermodesulfobacteriota</taxon>
        <taxon>Desulfobacteria</taxon>
        <taxon>Desulfobacterales</taxon>
        <taxon>Desulfococcaceae</taxon>
        <taxon>Desulfonema</taxon>
    </lineage>
</organism>
<dbReference type="InterPro" id="IPR027417">
    <property type="entry name" value="P-loop_NTPase"/>
</dbReference>
<reference evidence="3" key="1">
    <citation type="journal article" date="2021" name="Microb. Physiol.">
        <title>Proteogenomic Insights into the Physiology of Marine, Sulfate-Reducing, Filamentous Desulfonema limicola and Desulfonema magnum.</title>
        <authorList>
            <person name="Schnaars V."/>
            <person name="Wohlbrand L."/>
            <person name="Scheve S."/>
            <person name="Hinrichs C."/>
            <person name="Reinhardt R."/>
            <person name="Rabus R."/>
        </authorList>
    </citation>
    <scope>NUCLEOTIDE SEQUENCE</scope>
    <source>
        <strain evidence="3">5ac10</strain>
    </source>
</reference>
<evidence type="ECO:0000259" key="2">
    <source>
        <dbReference type="Pfam" id="PF00350"/>
    </source>
</evidence>
<gene>
    <name evidence="3" type="ORF">dnl_48170</name>
</gene>
<dbReference type="Proteomes" id="UP000663720">
    <property type="component" value="Chromosome"/>
</dbReference>
<dbReference type="Pfam" id="PF00350">
    <property type="entry name" value="Dynamin_N"/>
    <property type="match status" value="1"/>
</dbReference>